<dbReference type="OrthoDB" id="2434869at2759"/>
<dbReference type="Proteomes" id="UP000022910">
    <property type="component" value="Unassembled WGS sequence"/>
</dbReference>
<keyword evidence="2" id="KW-1185">Reference proteome</keyword>
<comment type="caution">
    <text evidence="1">The sequence shown here is derived from an EMBL/GenBank/DDBJ whole genome shotgun (WGS) entry which is preliminary data.</text>
</comment>
<dbReference type="EMBL" id="JEMT01028032">
    <property type="protein sequence ID" value="EXX55736.1"/>
    <property type="molecule type" value="Genomic_DNA"/>
</dbReference>
<reference evidence="1 2" key="1">
    <citation type="submission" date="2014-02" db="EMBL/GenBank/DDBJ databases">
        <title>Single nucleus genome sequencing reveals high similarity among nuclei of an endomycorrhizal fungus.</title>
        <authorList>
            <person name="Lin K."/>
            <person name="Geurts R."/>
            <person name="Zhang Z."/>
            <person name="Limpens E."/>
            <person name="Saunders D.G."/>
            <person name="Mu D."/>
            <person name="Pang E."/>
            <person name="Cao H."/>
            <person name="Cha H."/>
            <person name="Lin T."/>
            <person name="Zhou Q."/>
            <person name="Shang Y."/>
            <person name="Li Y."/>
            <person name="Ivanov S."/>
            <person name="Sharma T."/>
            <person name="Velzen R.V."/>
            <person name="Ruijter N.D."/>
            <person name="Aanen D.K."/>
            <person name="Win J."/>
            <person name="Kamoun S."/>
            <person name="Bisseling T."/>
            <person name="Huang S."/>
        </authorList>
    </citation>
    <scope>NUCLEOTIDE SEQUENCE [LARGE SCALE GENOMIC DNA]</scope>
    <source>
        <strain evidence="2">DAOM197198w</strain>
    </source>
</reference>
<accession>A0A015K8G8</accession>
<gene>
    <name evidence="1" type="ORF">RirG_222670</name>
</gene>
<dbReference type="AlphaFoldDB" id="A0A015K8G8"/>
<proteinExistence type="predicted"/>
<evidence type="ECO:0000313" key="2">
    <source>
        <dbReference type="Proteomes" id="UP000022910"/>
    </source>
</evidence>
<sequence>MRKRTMSAVCRSIAEKLNNDVVNSTFGHYRYAAHILNLAAQQGLELIDNAAVKVRQLMIKIKNLVIISDELRMCKN</sequence>
<evidence type="ECO:0000313" key="1">
    <source>
        <dbReference type="EMBL" id="EXX55736.1"/>
    </source>
</evidence>
<organism evidence="1 2">
    <name type="scientific">Rhizophagus irregularis (strain DAOM 197198w)</name>
    <name type="common">Glomus intraradices</name>
    <dbReference type="NCBI Taxonomy" id="1432141"/>
    <lineage>
        <taxon>Eukaryota</taxon>
        <taxon>Fungi</taxon>
        <taxon>Fungi incertae sedis</taxon>
        <taxon>Mucoromycota</taxon>
        <taxon>Glomeromycotina</taxon>
        <taxon>Glomeromycetes</taxon>
        <taxon>Glomerales</taxon>
        <taxon>Glomeraceae</taxon>
        <taxon>Rhizophagus</taxon>
    </lineage>
</organism>
<dbReference type="HOGENOM" id="CLU_2655783_0_0_1"/>
<name>A0A015K8G8_RHIIW</name>
<protein>
    <submittedName>
        <fullName evidence="1">Uncharacterized protein</fullName>
    </submittedName>
</protein>